<dbReference type="InterPro" id="IPR011013">
    <property type="entry name" value="Gal_mutarotase_sf_dom"/>
</dbReference>
<dbReference type="AlphaFoldDB" id="A0A2J8A339"/>
<comment type="caution">
    <text evidence="1">The sequence shown here is derived from an EMBL/GenBank/DDBJ whole genome shotgun (WGS) entry which is preliminary data.</text>
</comment>
<gene>
    <name evidence="1" type="ORF">TSOC_006657</name>
</gene>
<name>A0A2J8A339_9CHLO</name>
<dbReference type="PANTHER" id="PTHR10091">
    <property type="entry name" value="ALDOSE-1-EPIMERASE"/>
    <property type="match status" value="1"/>
</dbReference>
<sequence>MTPDQRSSFSDIFAWKVARGVLVATAKATPLAASSFHARGAGALSADLWLDVYSANALTRAAGGRAGPRAGPAPPRRLVVDVREFMSSLPAVLHRQLCADGVAGNFLDGTTLGKGGVRYVQHGGLCLETQGFPDAVNQPAFPSVLLQPQDTYRHEIVYRFYNV</sequence>
<dbReference type="InterPro" id="IPR008183">
    <property type="entry name" value="Aldose_1/G6P_1-epimerase"/>
</dbReference>
<dbReference type="PANTHER" id="PTHR10091:SF0">
    <property type="entry name" value="GALACTOSE MUTAROTASE"/>
    <property type="match status" value="1"/>
</dbReference>
<protein>
    <submittedName>
        <fullName evidence="1">Aldose 1-epimerase</fullName>
    </submittedName>
</protein>
<dbReference type="InterPro" id="IPR014718">
    <property type="entry name" value="GH-type_carb-bd"/>
</dbReference>
<organism evidence="1 2">
    <name type="scientific">Tetrabaena socialis</name>
    <dbReference type="NCBI Taxonomy" id="47790"/>
    <lineage>
        <taxon>Eukaryota</taxon>
        <taxon>Viridiplantae</taxon>
        <taxon>Chlorophyta</taxon>
        <taxon>core chlorophytes</taxon>
        <taxon>Chlorophyceae</taxon>
        <taxon>CS clade</taxon>
        <taxon>Chlamydomonadales</taxon>
        <taxon>Tetrabaenaceae</taxon>
        <taxon>Tetrabaena</taxon>
    </lineage>
</organism>
<dbReference type="Pfam" id="PF01263">
    <property type="entry name" value="Aldose_epim"/>
    <property type="match status" value="1"/>
</dbReference>
<dbReference type="GO" id="GO:0030246">
    <property type="term" value="F:carbohydrate binding"/>
    <property type="evidence" value="ECO:0007669"/>
    <property type="project" value="InterPro"/>
</dbReference>
<reference evidence="1 2" key="1">
    <citation type="journal article" date="2017" name="Mol. Biol. Evol.">
        <title>The 4-celled Tetrabaena socialis nuclear genome reveals the essential components for genetic control of cell number at the origin of multicellularity in the volvocine lineage.</title>
        <authorList>
            <person name="Featherston J."/>
            <person name="Arakaki Y."/>
            <person name="Hanschen E.R."/>
            <person name="Ferris P.J."/>
            <person name="Michod R.E."/>
            <person name="Olson B.J.S.C."/>
            <person name="Nozaki H."/>
            <person name="Durand P.M."/>
        </authorList>
    </citation>
    <scope>NUCLEOTIDE SEQUENCE [LARGE SCALE GENOMIC DNA]</scope>
    <source>
        <strain evidence="1 2">NIES-571</strain>
    </source>
</reference>
<dbReference type="GO" id="GO:0006006">
    <property type="term" value="P:glucose metabolic process"/>
    <property type="evidence" value="ECO:0007669"/>
    <property type="project" value="TreeGrafter"/>
</dbReference>
<dbReference type="EMBL" id="PGGS01000207">
    <property type="protein sequence ID" value="PNH06926.1"/>
    <property type="molecule type" value="Genomic_DNA"/>
</dbReference>
<keyword evidence="2" id="KW-1185">Reference proteome</keyword>
<dbReference type="GO" id="GO:0004034">
    <property type="term" value="F:aldose 1-epimerase activity"/>
    <property type="evidence" value="ECO:0007669"/>
    <property type="project" value="TreeGrafter"/>
</dbReference>
<accession>A0A2J8A339</accession>
<evidence type="ECO:0000313" key="2">
    <source>
        <dbReference type="Proteomes" id="UP000236333"/>
    </source>
</evidence>
<evidence type="ECO:0000313" key="1">
    <source>
        <dbReference type="EMBL" id="PNH06926.1"/>
    </source>
</evidence>
<dbReference type="SUPFAM" id="SSF74650">
    <property type="entry name" value="Galactose mutarotase-like"/>
    <property type="match status" value="1"/>
</dbReference>
<dbReference type="OrthoDB" id="274691at2759"/>
<dbReference type="Proteomes" id="UP000236333">
    <property type="component" value="Unassembled WGS sequence"/>
</dbReference>
<dbReference type="GO" id="GO:0033499">
    <property type="term" value="P:galactose catabolic process via UDP-galactose, Leloir pathway"/>
    <property type="evidence" value="ECO:0007669"/>
    <property type="project" value="TreeGrafter"/>
</dbReference>
<dbReference type="Gene3D" id="2.70.98.10">
    <property type="match status" value="1"/>
</dbReference>
<proteinExistence type="predicted"/>